<dbReference type="PANTHER" id="PTHR44051:SF2">
    <property type="entry name" value="HYPOTHETICAL GLUTATHIONE S-TRANSFERASE LIKE PROTEIN"/>
    <property type="match status" value="1"/>
</dbReference>
<evidence type="ECO:0000313" key="6">
    <source>
        <dbReference type="Proteomes" id="UP000265703"/>
    </source>
</evidence>
<proteinExistence type="inferred from homology"/>
<feature type="compositionally biased region" description="Low complexity" evidence="2">
    <location>
        <begin position="69"/>
        <end position="93"/>
    </location>
</feature>
<dbReference type="GO" id="GO:0016740">
    <property type="term" value="F:transferase activity"/>
    <property type="evidence" value="ECO:0007669"/>
    <property type="project" value="UniProtKB-KW"/>
</dbReference>
<name>A0A397TE60_9GLOM</name>
<dbReference type="InterPro" id="IPR040079">
    <property type="entry name" value="Glutathione_S-Trfase"/>
</dbReference>
<dbReference type="InterPro" id="IPR004046">
    <property type="entry name" value="GST_C"/>
</dbReference>
<dbReference type="SFLD" id="SFLDG00358">
    <property type="entry name" value="Main_(cytGST)"/>
    <property type="match status" value="1"/>
</dbReference>
<dbReference type="PROSITE" id="PS50405">
    <property type="entry name" value="GST_CTER"/>
    <property type="match status" value="1"/>
</dbReference>
<evidence type="ECO:0000256" key="1">
    <source>
        <dbReference type="ARBA" id="ARBA00007409"/>
    </source>
</evidence>
<dbReference type="SUPFAM" id="SSF47616">
    <property type="entry name" value="GST C-terminal domain-like"/>
    <property type="match status" value="1"/>
</dbReference>
<comment type="caution">
    <text evidence="5">The sequence shown here is derived from an EMBL/GenBank/DDBJ whole genome shotgun (WGS) entry which is preliminary data.</text>
</comment>
<dbReference type="PROSITE" id="PS50404">
    <property type="entry name" value="GST_NTER"/>
    <property type="match status" value="1"/>
</dbReference>
<protein>
    <submittedName>
        <fullName evidence="5">Glutathione S-transferase</fullName>
    </submittedName>
</protein>
<evidence type="ECO:0000313" key="5">
    <source>
        <dbReference type="EMBL" id="RIA96428.1"/>
    </source>
</evidence>
<dbReference type="SFLD" id="SFLDS00019">
    <property type="entry name" value="Glutathione_Transferase_(cytos"/>
    <property type="match status" value="1"/>
</dbReference>
<dbReference type="InterPro" id="IPR036249">
    <property type="entry name" value="Thioredoxin-like_sf"/>
</dbReference>
<feature type="domain" description="GST N-terminal" evidence="3">
    <location>
        <begin position="1"/>
        <end position="121"/>
    </location>
</feature>
<dbReference type="InterPro" id="IPR010987">
    <property type="entry name" value="Glutathione-S-Trfase_C-like"/>
</dbReference>
<dbReference type="InterPro" id="IPR004045">
    <property type="entry name" value="Glutathione_S-Trfase_N"/>
</dbReference>
<feature type="region of interest" description="Disordered" evidence="2">
    <location>
        <begin position="69"/>
        <end position="98"/>
    </location>
</feature>
<sequence>MITLYDYGPSENCYKVRLLFSFLRIQHYRIDVDIKKGETRTEHFLSNVSSNGQVPVVLIPPDYVHRLSNGTNSSTNHTTNSDSSSSPNTNTTTDDITKPPIILSESNAILTYFSDGTPLFPSDPMERAKVMQWLFWEQFSHGPNFSFLRFWITLLNKGEDPQYLDKINERQIKGYNALNLMEDHLSKENWFVANRLTIVDIALYACTHCAEEGGYSIDSFPNIKAWLRRVENMPGHVPIDD</sequence>
<feature type="domain" description="GST C-terminal" evidence="4">
    <location>
        <begin position="123"/>
        <end position="241"/>
    </location>
</feature>
<gene>
    <name evidence="5" type="ORF">C1645_815460</name>
</gene>
<dbReference type="SUPFAM" id="SSF52833">
    <property type="entry name" value="Thioredoxin-like"/>
    <property type="match status" value="1"/>
</dbReference>
<dbReference type="InterPro" id="IPR036282">
    <property type="entry name" value="Glutathione-S-Trfase_C_sf"/>
</dbReference>
<reference evidence="5 6" key="1">
    <citation type="submission" date="2018-06" db="EMBL/GenBank/DDBJ databases">
        <title>Comparative genomics reveals the genomic features of Rhizophagus irregularis, R. cerebriforme, R. diaphanum and Gigaspora rosea, and their symbiotic lifestyle signature.</title>
        <authorList>
            <person name="Morin E."/>
            <person name="San Clemente H."/>
            <person name="Chen E.C.H."/>
            <person name="De La Providencia I."/>
            <person name="Hainaut M."/>
            <person name="Kuo A."/>
            <person name="Kohler A."/>
            <person name="Murat C."/>
            <person name="Tang N."/>
            <person name="Roy S."/>
            <person name="Loubradou J."/>
            <person name="Henrissat B."/>
            <person name="Grigoriev I.V."/>
            <person name="Corradi N."/>
            <person name="Roux C."/>
            <person name="Martin F.M."/>
        </authorList>
    </citation>
    <scope>NUCLEOTIDE SEQUENCE [LARGE SCALE GENOMIC DNA]</scope>
    <source>
        <strain evidence="5 6">DAOM 227022</strain>
    </source>
</reference>
<dbReference type="PANTHER" id="PTHR44051">
    <property type="entry name" value="GLUTATHIONE S-TRANSFERASE-RELATED"/>
    <property type="match status" value="1"/>
</dbReference>
<evidence type="ECO:0000259" key="4">
    <source>
        <dbReference type="PROSITE" id="PS50405"/>
    </source>
</evidence>
<dbReference type="OrthoDB" id="422574at2759"/>
<dbReference type="Pfam" id="PF00043">
    <property type="entry name" value="GST_C"/>
    <property type="match status" value="1"/>
</dbReference>
<evidence type="ECO:0000256" key="2">
    <source>
        <dbReference type="SAM" id="MobiDB-lite"/>
    </source>
</evidence>
<dbReference type="AlphaFoldDB" id="A0A397TE60"/>
<keyword evidence="6" id="KW-1185">Reference proteome</keyword>
<organism evidence="5 6">
    <name type="scientific">Glomus cerebriforme</name>
    <dbReference type="NCBI Taxonomy" id="658196"/>
    <lineage>
        <taxon>Eukaryota</taxon>
        <taxon>Fungi</taxon>
        <taxon>Fungi incertae sedis</taxon>
        <taxon>Mucoromycota</taxon>
        <taxon>Glomeromycotina</taxon>
        <taxon>Glomeromycetes</taxon>
        <taxon>Glomerales</taxon>
        <taxon>Glomeraceae</taxon>
        <taxon>Glomus</taxon>
    </lineage>
</organism>
<accession>A0A397TE60</accession>
<dbReference type="STRING" id="658196.A0A397TE60"/>
<dbReference type="Gene3D" id="1.20.1050.10">
    <property type="match status" value="1"/>
</dbReference>
<comment type="similarity">
    <text evidence="1">Belongs to the GST superfamily.</text>
</comment>
<dbReference type="EMBL" id="QKYT01000045">
    <property type="protein sequence ID" value="RIA96428.1"/>
    <property type="molecule type" value="Genomic_DNA"/>
</dbReference>
<keyword evidence="5" id="KW-0808">Transferase</keyword>
<dbReference type="Gene3D" id="3.40.30.10">
    <property type="entry name" value="Glutaredoxin"/>
    <property type="match status" value="1"/>
</dbReference>
<dbReference type="Proteomes" id="UP000265703">
    <property type="component" value="Unassembled WGS sequence"/>
</dbReference>
<evidence type="ECO:0000259" key="3">
    <source>
        <dbReference type="PROSITE" id="PS50404"/>
    </source>
</evidence>